<protein>
    <submittedName>
        <fullName evidence="1">Uncharacterized protein</fullName>
    </submittedName>
</protein>
<proteinExistence type="predicted"/>
<dbReference type="EMBL" id="ALJD01000012">
    <property type="protein sequence ID" value="EJN57716.1"/>
    <property type="molecule type" value="Genomic_DNA"/>
</dbReference>
<evidence type="ECO:0000313" key="1">
    <source>
        <dbReference type="EMBL" id="EJN57716.1"/>
    </source>
</evidence>
<sequence>MPFGLVPARTDRSRRDVHLDLQNIVVHDATQTMDSSSEVGCYRFVQSLSLWCS</sequence>
<comment type="caution">
    <text evidence="1">The sequence shown here is derived from an EMBL/GenBank/DDBJ whole genome shotgun (WGS) entry which is preliminary data.</text>
</comment>
<accession>J3JDR4</accession>
<dbReference type="Proteomes" id="UP000007813">
    <property type="component" value="Unassembled WGS sequence"/>
</dbReference>
<reference evidence="1 2" key="1">
    <citation type="journal article" date="2012" name="J. Bacteriol.">
        <title>Draft Genome Sequence of the Extremely Halophilic Archaeon Halogranum salarium B-1T.</title>
        <authorList>
            <person name="Kim K.K."/>
            <person name="Lee K.C."/>
            <person name="Lee J.S."/>
        </authorList>
    </citation>
    <scope>NUCLEOTIDE SEQUENCE [LARGE SCALE GENOMIC DNA]</scope>
    <source>
        <strain evidence="1 2">B-1</strain>
    </source>
</reference>
<gene>
    <name evidence="1" type="ORF">HSB1_40770</name>
</gene>
<organism evidence="1 2">
    <name type="scientific">Halogranum salarium B-1</name>
    <dbReference type="NCBI Taxonomy" id="1210908"/>
    <lineage>
        <taxon>Archaea</taxon>
        <taxon>Methanobacteriati</taxon>
        <taxon>Methanobacteriota</taxon>
        <taxon>Stenosarchaea group</taxon>
        <taxon>Halobacteria</taxon>
        <taxon>Halobacteriales</taxon>
        <taxon>Haloferacaceae</taxon>
    </lineage>
</organism>
<dbReference type="AlphaFoldDB" id="J3JDR4"/>
<evidence type="ECO:0000313" key="2">
    <source>
        <dbReference type="Proteomes" id="UP000007813"/>
    </source>
</evidence>
<name>J3JDR4_9EURY</name>